<proteinExistence type="predicted"/>
<evidence type="ECO:0000313" key="2">
    <source>
        <dbReference type="EMBL" id="KAK3022981.1"/>
    </source>
</evidence>
<organism evidence="2 3">
    <name type="scientific">Escallonia herrerae</name>
    <dbReference type="NCBI Taxonomy" id="1293975"/>
    <lineage>
        <taxon>Eukaryota</taxon>
        <taxon>Viridiplantae</taxon>
        <taxon>Streptophyta</taxon>
        <taxon>Embryophyta</taxon>
        <taxon>Tracheophyta</taxon>
        <taxon>Spermatophyta</taxon>
        <taxon>Magnoliopsida</taxon>
        <taxon>eudicotyledons</taxon>
        <taxon>Gunneridae</taxon>
        <taxon>Pentapetalae</taxon>
        <taxon>asterids</taxon>
        <taxon>campanulids</taxon>
        <taxon>Escalloniales</taxon>
        <taxon>Escalloniaceae</taxon>
        <taxon>Escallonia</taxon>
    </lineage>
</organism>
<accession>A0AA89B6P4</accession>
<feature type="region of interest" description="Disordered" evidence="1">
    <location>
        <begin position="1"/>
        <end position="58"/>
    </location>
</feature>
<evidence type="ECO:0000313" key="3">
    <source>
        <dbReference type="Proteomes" id="UP001188597"/>
    </source>
</evidence>
<dbReference type="EMBL" id="JAVXUP010000683">
    <property type="protein sequence ID" value="KAK3022981.1"/>
    <property type="molecule type" value="Genomic_DNA"/>
</dbReference>
<name>A0AA89B6P4_9ASTE</name>
<reference evidence="2" key="1">
    <citation type="submission" date="2022-12" db="EMBL/GenBank/DDBJ databases">
        <title>Draft genome assemblies for two species of Escallonia (Escalloniales).</title>
        <authorList>
            <person name="Chanderbali A."/>
            <person name="Dervinis C."/>
            <person name="Anghel I."/>
            <person name="Soltis D."/>
            <person name="Soltis P."/>
            <person name="Zapata F."/>
        </authorList>
    </citation>
    <scope>NUCLEOTIDE SEQUENCE</scope>
    <source>
        <strain evidence="2">UCBG64.0493</strain>
        <tissue evidence="2">Leaf</tissue>
    </source>
</reference>
<gene>
    <name evidence="2" type="ORF">RJ639_046685</name>
</gene>
<comment type="caution">
    <text evidence="2">The sequence shown here is derived from an EMBL/GenBank/DDBJ whole genome shotgun (WGS) entry which is preliminary data.</text>
</comment>
<keyword evidence="3" id="KW-1185">Reference proteome</keyword>
<evidence type="ECO:0000256" key="1">
    <source>
        <dbReference type="SAM" id="MobiDB-lite"/>
    </source>
</evidence>
<sequence>MGKRTTIFISSSDDEDKDSNSSYSKSKLKSSSVPRTNPKRAKKACLTNSSSRPSKEANPFDEIRRFCEDFDEGFTGFKVSAGMLRF</sequence>
<dbReference type="AlphaFoldDB" id="A0AA89B6P4"/>
<protein>
    <submittedName>
        <fullName evidence="2">Uncharacterized protein</fullName>
    </submittedName>
</protein>
<dbReference type="Proteomes" id="UP001188597">
    <property type="component" value="Unassembled WGS sequence"/>
</dbReference>
<feature type="compositionally biased region" description="Low complexity" evidence="1">
    <location>
        <begin position="20"/>
        <end position="32"/>
    </location>
</feature>